<dbReference type="OrthoDB" id="2199357at2"/>
<dbReference type="AlphaFoldDB" id="A0A369ASW2"/>
<reference evidence="1 2" key="1">
    <citation type="submission" date="2017-05" db="EMBL/GenBank/DDBJ databases">
        <title>Vagococcus spp. assemblies.</title>
        <authorList>
            <person name="Gulvik C.A."/>
        </authorList>
    </citation>
    <scope>NUCLEOTIDE SEQUENCE [LARGE SCALE GENOMIC DNA]</scope>
    <source>
        <strain evidence="1 2">NCFB 2497</strain>
    </source>
</reference>
<gene>
    <name evidence="1" type="ORF">CBF32_09950</name>
</gene>
<keyword evidence="2" id="KW-1185">Reference proteome</keyword>
<dbReference type="GeneID" id="63146984"/>
<dbReference type="Proteomes" id="UP000288197">
    <property type="component" value="Unassembled WGS sequence"/>
</dbReference>
<organism evidence="1 2">
    <name type="scientific">Vagococcus fluvialis</name>
    <dbReference type="NCBI Taxonomy" id="2738"/>
    <lineage>
        <taxon>Bacteria</taxon>
        <taxon>Bacillati</taxon>
        <taxon>Bacillota</taxon>
        <taxon>Bacilli</taxon>
        <taxon>Lactobacillales</taxon>
        <taxon>Enterococcaceae</taxon>
        <taxon>Vagococcus</taxon>
    </lineage>
</organism>
<evidence type="ECO:0000313" key="1">
    <source>
        <dbReference type="EMBL" id="RSU00921.1"/>
    </source>
</evidence>
<protein>
    <submittedName>
        <fullName evidence="1">Uncharacterized protein</fullName>
    </submittedName>
</protein>
<evidence type="ECO:0000313" key="2">
    <source>
        <dbReference type="Proteomes" id="UP000288197"/>
    </source>
</evidence>
<dbReference type="EMBL" id="NGJX01000010">
    <property type="protein sequence ID" value="RSU00921.1"/>
    <property type="molecule type" value="Genomic_DNA"/>
</dbReference>
<name>A0A369ASW2_9ENTE</name>
<dbReference type="RefSeq" id="WP_114290093.1">
    <property type="nucleotide sequence ID" value="NZ_CP122523.1"/>
</dbReference>
<accession>A0A369ASW2</accession>
<proteinExistence type="predicted"/>
<comment type="caution">
    <text evidence="1">The sequence shown here is derived from an EMBL/GenBank/DDBJ whole genome shotgun (WGS) entry which is preliminary data.</text>
</comment>
<sequence length="248" mass="28588">MNKNKQNNEVAMETIRENKEVLVNGRVSYFTELVKVAVRLTNEIKNESSEQVKELKSMLVLETVTMLTSSWRNTLPFNLFVSKEADKLGKSLGIEDLRNHDYSLKFGMNEIIKKIEEPDFLSIAENLNDQDLAKLNKALKKEDKALNANVLLHWEHAYTGKMFNEDIMEMIDTLSSSQASDQEIFSKVEELVKKQAIVWLVKPENYVLADKGFKDIRTPNWETAYKTCGIELCEMSKVDYKNAFGIEY</sequence>